<evidence type="ECO:0000313" key="5">
    <source>
        <dbReference type="WBParaSite" id="jg13080"/>
    </source>
</evidence>
<accession>A0A915CWT9</accession>
<dbReference type="GO" id="GO:0046872">
    <property type="term" value="F:metal ion binding"/>
    <property type="evidence" value="ECO:0007669"/>
    <property type="project" value="UniProtKB-KW"/>
</dbReference>
<dbReference type="Proteomes" id="UP000887574">
    <property type="component" value="Unplaced"/>
</dbReference>
<evidence type="ECO:0000256" key="1">
    <source>
        <dbReference type="ARBA" id="ARBA00022723"/>
    </source>
</evidence>
<evidence type="ECO:0000313" key="4">
    <source>
        <dbReference type="Proteomes" id="UP000887574"/>
    </source>
</evidence>
<dbReference type="CDD" id="cd20813">
    <property type="entry name" value="C1_ROCK"/>
    <property type="match status" value="1"/>
</dbReference>
<evidence type="ECO:0000256" key="2">
    <source>
        <dbReference type="ARBA" id="ARBA00022833"/>
    </source>
</evidence>
<feature type="domain" description="Phorbol-ester/DAG-type" evidence="3">
    <location>
        <begin position="76"/>
        <end position="129"/>
    </location>
</feature>
<name>A0A915CWT9_9BILA</name>
<organism evidence="4 5">
    <name type="scientific">Ditylenchus dipsaci</name>
    <dbReference type="NCBI Taxonomy" id="166011"/>
    <lineage>
        <taxon>Eukaryota</taxon>
        <taxon>Metazoa</taxon>
        <taxon>Ecdysozoa</taxon>
        <taxon>Nematoda</taxon>
        <taxon>Chromadorea</taxon>
        <taxon>Rhabditida</taxon>
        <taxon>Tylenchina</taxon>
        <taxon>Tylenchomorpha</taxon>
        <taxon>Sphaerularioidea</taxon>
        <taxon>Anguinidae</taxon>
        <taxon>Anguininae</taxon>
        <taxon>Ditylenchus</taxon>
    </lineage>
</organism>
<keyword evidence="4" id="KW-1185">Reference proteome</keyword>
<dbReference type="SMART" id="SM00109">
    <property type="entry name" value="C1"/>
    <property type="match status" value="1"/>
</dbReference>
<keyword evidence="1" id="KW-0479">Metal-binding</keyword>
<reference evidence="5" key="1">
    <citation type="submission" date="2022-11" db="UniProtKB">
        <authorList>
            <consortium name="WormBaseParasite"/>
        </authorList>
    </citation>
    <scope>IDENTIFICATION</scope>
</reference>
<dbReference type="InterPro" id="IPR002219">
    <property type="entry name" value="PKC_DAG/PE"/>
</dbReference>
<dbReference type="SUPFAM" id="SSF57889">
    <property type="entry name" value="Cysteine-rich domain"/>
    <property type="match status" value="1"/>
</dbReference>
<protein>
    <submittedName>
        <fullName evidence="5">Phorbol-ester/DAG-type domain-containing protein</fullName>
    </submittedName>
</protein>
<keyword evidence="2" id="KW-0862">Zinc</keyword>
<sequence length="142" mass="16572">MICSARRLAMLLHHARRVTAADIRSAEEKQLPLIFQILYDSESSSNNGPPSRRESMIELDNERSSMAAMDRALWRKHELVELTFHMPASCDLCQRQLSNMFRPPPAVECKRCHLRFHLEHRDKGELPQCKYSFDTTMARELM</sequence>
<dbReference type="InterPro" id="IPR046349">
    <property type="entry name" value="C1-like_sf"/>
</dbReference>
<evidence type="ECO:0000259" key="3">
    <source>
        <dbReference type="PROSITE" id="PS50081"/>
    </source>
</evidence>
<dbReference type="AlphaFoldDB" id="A0A915CWT9"/>
<proteinExistence type="predicted"/>
<dbReference type="PROSITE" id="PS50081">
    <property type="entry name" value="ZF_DAG_PE_2"/>
    <property type="match status" value="1"/>
</dbReference>
<dbReference type="Gene3D" id="3.30.60.20">
    <property type="match status" value="1"/>
</dbReference>
<dbReference type="WBParaSite" id="jg13080">
    <property type="protein sequence ID" value="jg13080"/>
    <property type="gene ID" value="jg13080"/>
</dbReference>